<dbReference type="AlphaFoldDB" id="A0A345ULD3"/>
<comment type="function">
    <text evidence="2">E1 component of the 2-oxoglutarate dehydrogenase (OGDH) complex which catalyzes the decarboxylation of 2-oxoglutarate, the first step in the conversion of 2-oxoglutarate to succinyl-CoA and CO(2).</text>
</comment>
<dbReference type="Gene3D" id="3.40.50.920">
    <property type="match status" value="1"/>
</dbReference>
<dbReference type="InterPro" id="IPR001017">
    <property type="entry name" value="DH_E1"/>
</dbReference>
<evidence type="ECO:0000313" key="7">
    <source>
        <dbReference type="Proteomes" id="UP000254808"/>
    </source>
</evidence>
<proteinExistence type="predicted"/>
<feature type="domain" description="Transketolase-like pyrimidine-binding" evidence="5">
    <location>
        <begin position="347"/>
        <end position="520"/>
    </location>
</feature>
<dbReference type="OrthoDB" id="9769337at2"/>
<dbReference type="PANTHER" id="PTHR43257">
    <property type="entry name" value="PYRUVATE DEHYDROGENASE E1 COMPONENT BETA SUBUNIT"/>
    <property type="match status" value="1"/>
</dbReference>
<dbReference type="SUPFAM" id="SSF52518">
    <property type="entry name" value="Thiamin diphosphate-binding fold (THDP-binding)"/>
    <property type="match status" value="2"/>
</dbReference>
<evidence type="ECO:0000256" key="4">
    <source>
        <dbReference type="ARBA" id="ARBA00023052"/>
    </source>
</evidence>
<sequence>MQAYKYFSLGDDTAVQHYRNLILPRRIEEKMLRLLRQNRISKWFSGMGQEAIPVGVASALQAEDVIMTMHRNLGVFTTRGVPLYNLFCQLLGKKDGFTNGRDRSFHFGLPDYNTCGMISHLAAMLPVADGFALAAKLKQEQRVALAFCGEGSTSEGDFHEAMNLAAVWDLPVLFMIENNGYALSTPTREQYRCARIADKAAGYGMESRVIDGNHLPDVIEAVAEARAFALAEQKPVLIEALTFRMRGHEEASGTAYIPKELFETWAKKDPILQFEKLLKEQGLMDDADFERLKAEADAFFLDDLNRALEAPEPVFDEESETAAIFSITEPVLPSNGNTQSDGQKRTLRFVDAIKESLDYVLTNDESTLIMGQDIAEYGGAFKVTQDFVDKFGHARVRNTPIIESGVVGAAIGLTLSGFKPIVEMQFSDFITCAFNQIVNNVGKSYYRWTPPLNITIRMPHGAGVSAGPFHSQSPEPWFMQHPGLKIVVPSTVEDAYNLLYSAIMDPNPVLFFEHKMLYRSLKGEVGMAPTYEPLGKAKLVREGRDFTIVTYGMGVHWALDRAAKLSGEEGIEAEIIDLRSLVPLDTETVRQSVAKTNRVLLLEEATAVLGPMAEVAAQLSEHCFEHLDAPLMRCSSLNTPIPLNRNLEQGFLPTKRLDAKIRQLLDY</sequence>
<dbReference type="FunFam" id="3.40.50.920:FF:000001">
    <property type="entry name" value="Pyruvate dehydrogenase E1 beta subunit"/>
    <property type="match status" value="1"/>
</dbReference>
<evidence type="ECO:0000256" key="3">
    <source>
        <dbReference type="ARBA" id="ARBA00023002"/>
    </source>
</evidence>
<dbReference type="RefSeq" id="WP_114984493.1">
    <property type="nucleotide sequence ID" value="NZ_CP027806.1"/>
</dbReference>
<evidence type="ECO:0000256" key="2">
    <source>
        <dbReference type="ARBA" id="ARBA00003906"/>
    </source>
</evidence>
<dbReference type="InterPro" id="IPR009014">
    <property type="entry name" value="Transketo_C/PFOR_II"/>
</dbReference>
<dbReference type="InterPro" id="IPR029061">
    <property type="entry name" value="THDP-binding"/>
</dbReference>
<keyword evidence="3" id="KW-0560">Oxidoreductase</keyword>
<organism evidence="6 7">
    <name type="scientific">Cyclonatronum proteinivorum</name>
    <dbReference type="NCBI Taxonomy" id="1457365"/>
    <lineage>
        <taxon>Bacteria</taxon>
        <taxon>Pseudomonadati</taxon>
        <taxon>Balneolota</taxon>
        <taxon>Balneolia</taxon>
        <taxon>Balneolales</taxon>
        <taxon>Cyclonatronaceae</taxon>
        <taxon>Cyclonatronum</taxon>
    </lineage>
</organism>
<evidence type="ECO:0000259" key="5">
    <source>
        <dbReference type="SMART" id="SM00861"/>
    </source>
</evidence>
<dbReference type="KEGG" id="cprv:CYPRO_2035"/>
<dbReference type="EMBL" id="CP027806">
    <property type="protein sequence ID" value="AXJ01285.1"/>
    <property type="molecule type" value="Genomic_DNA"/>
</dbReference>
<dbReference type="SMART" id="SM00861">
    <property type="entry name" value="Transket_pyr"/>
    <property type="match status" value="1"/>
</dbReference>
<evidence type="ECO:0000256" key="1">
    <source>
        <dbReference type="ARBA" id="ARBA00001964"/>
    </source>
</evidence>
<accession>A0A345ULD3</accession>
<dbReference type="Gene3D" id="3.40.50.970">
    <property type="match status" value="2"/>
</dbReference>
<reference evidence="6 7" key="1">
    <citation type="submission" date="2018-03" db="EMBL/GenBank/DDBJ databases">
        <title>Phenotypic and genomic properties of Cyclonatronum proteinivorum gen. nov., sp. nov., a haloalkaliphilic bacteroidete from soda lakes possessing Na+-translocating rhodopsin.</title>
        <authorList>
            <person name="Toshchakov S.V."/>
            <person name="Korzhenkov A."/>
            <person name="Samarov N.I."/>
            <person name="Kublanov I.V."/>
            <person name="Muntyan M.S."/>
            <person name="Sorokin D.Y."/>
        </authorList>
    </citation>
    <scope>NUCLEOTIDE SEQUENCE [LARGE SCALE GENOMIC DNA]</scope>
    <source>
        <strain evidence="6 7">Omega</strain>
    </source>
</reference>
<keyword evidence="7" id="KW-1185">Reference proteome</keyword>
<protein>
    <submittedName>
        <fullName evidence="6">2-oxoisovalerate dehydrogenase E1 component</fullName>
    </submittedName>
</protein>
<keyword evidence="4" id="KW-0786">Thiamine pyrophosphate</keyword>
<evidence type="ECO:0000313" key="6">
    <source>
        <dbReference type="EMBL" id="AXJ01285.1"/>
    </source>
</evidence>
<dbReference type="FunFam" id="3.40.50.970:FF:000001">
    <property type="entry name" value="Pyruvate dehydrogenase E1 beta subunit"/>
    <property type="match status" value="1"/>
</dbReference>
<dbReference type="SUPFAM" id="SSF52922">
    <property type="entry name" value="TK C-terminal domain-like"/>
    <property type="match status" value="1"/>
</dbReference>
<dbReference type="InterPro" id="IPR005475">
    <property type="entry name" value="Transketolase-like_Pyr-bd"/>
</dbReference>
<dbReference type="PANTHER" id="PTHR43257:SF2">
    <property type="entry name" value="PYRUVATE DEHYDROGENASE E1 COMPONENT SUBUNIT BETA"/>
    <property type="match status" value="1"/>
</dbReference>
<dbReference type="Pfam" id="PF02780">
    <property type="entry name" value="Transketolase_C"/>
    <property type="match status" value="1"/>
</dbReference>
<gene>
    <name evidence="6" type="ORF">CYPRO_2035</name>
</gene>
<dbReference type="CDD" id="cd07036">
    <property type="entry name" value="TPP_PYR_E1-PDHc-beta_like"/>
    <property type="match status" value="1"/>
</dbReference>
<dbReference type="Pfam" id="PF00676">
    <property type="entry name" value="E1_dh"/>
    <property type="match status" value="1"/>
</dbReference>
<dbReference type="Pfam" id="PF02779">
    <property type="entry name" value="Transket_pyr"/>
    <property type="match status" value="1"/>
</dbReference>
<dbReference type="InterPro" id="IPR033248">
    <property type="entry name" value="Transketolase_C"/>
</dbReference>
<dbReference type="GO" id="GO:0016624">
    <property type="term" value="F:oxidoreductase activity, acting on the aldehyde or oxo group of donors, disulfide as acceptor"/>
    <property type="evidence" value="ECO:0007669"/>
    <property type="project" value="InterPro"/>
</dbReference>
<comment type="cofactor">
    <cofactor evidence="1">
        <name>thiamine diphosphate</name>
        <dbReference type="ChEBI" id="CHEBI:58937"/>
    </cofactor>
</comment>
<dbReference type="CDD" id="cd02000">
    <property type="entry name" value="TPP_E1_PDC_ADC_BCADC"/>
    <property type="match status" value="1"/>
</dbReference>
<dbReference type="Proteomes" id="UP000254808">
    <property type="component" value="Chromosome"/>
</dbReference>
<name>A0A345ULD3_9BACT</name>